<dbReference type="EMBL" id="BAAABV010000015">
    <property type="protein sequence ID" value="GAA0287436.1"/>
    <property type="molecule type" value="Genomic_DNA"/>
</dbReference>
<feature type="transmembrane region" description="Helical" evidence="7">
    <location>
        <begin position="48"/>
        <end position="68"/>
    </location>
</feature>
<feature type="transmembrane region" description="Helical" evidence="7">
    <location>
        <begin position="361"/>
        <end position="389"/>
    </location>
</feature>
<feature type="transmembrane region" description="Helical" evidence="7">
    <location>
        <begin position="167"/>
        <end position="191"/>
    </location>
</feature>
<evidence type="ECO:0000313" key="8">
    <source>
        <dbReference type="EMBL" id="GAA0287436.1"/>
    </source>
</evidence>
<name>A0ABN0VCE4_9ACTN</name>
<reference evidence="8 9" key="1">
    <citation type="journal article" date="2019" name="Int. J. Syst. Evol. Microbiol.">
        <title>The Global Catalogue of Microorganisms (GCM) 10K type strain sequencing project: providing services to taxonomists for standard genome sequencing and annotation.</title>
        <authorList>
            <consortium name="The Broad Institute Genomics Platform"/>
            <consortium name="The Broad Institute Genome Sequencing Center for Infectious Disease"/>
            <person name="Wu L."/>
            <person name="Ma J."/>
        </authorList>
    </citation>
    <scope>NUCLEOTIDE SEQUENCE [LARGE SCALE GENOMIC DNA]</scope>
    <source>
        <strain evidence="8 9">JCM 4505</strain>
    </source>
</reference>
<keyword evidence="9" id="KW-1185">Reference proteome</keyword>
<sequence>MTIRFLPAPGAPRRLAAAQLSNSVGDGAYYVCSALYFTRVVGLSPAQIGLGLTLAWAVGSVAGVPLGALADRRGPRGTSVLLALATAASVASFLFIRSFGAFLCAVVLYAVSQCGLAAARQALLAGLVAPGERTGVLARLQSTLNAGLALGAALGGLALGAGTERAYLVVFALDAVSFLVCAAVLRGLPAVAPAPGRAAGEPRLAVLRDRPYALVTLLNAVLLLRMPLLSLAIPLWIAERTQAPGWLVSALFVLNTLAVMLFQVRLARPVTGLDSAGRALRISGIVMALSCVVFAVSALPSSGWAAAALLVAGAALQADAEMRQSAGSWQIGFSLAPPERIGQYQGFFGTGVPVARTLGPLLLTALLLMWGIPGWLLLGALLLAASYAMGPASRRARAKAGGEDGRAPAGAASPGLS</sequence>
<accession>A0ABN0VCE4</accession>
<organism evidence="8 9">
    <name type="scientific">Streptomyces polychromogenes</name>
    <dbReference type="NCBI Taxonomy" id="67342"/>
    <lineage>
        <taxon>Bacteria</taxon>
        <taxon>Bacillati</taxon>
        <taxon>Actinomycetota</taxon>
        <taxon>Actinomycetes</taxon>
        <taxon>Kitasatosporales</taxon>
        <taxon>Streptomycetaceae</taxon>
        <taxon>Streptomyces</taxon>
    </lineage>
</organism>
<evidence type="ECO:0000256" key="1">
    <source>
        <dbReference type="ARBA" id="ARBA00004651"/>
    </source>
</evidence>
<dbReference type="Proteomes" id="UP001501867">
    <property type="component" value="Unassembled WGS sequence"/>
</dbReference>
<keyword evidence="3" id="KW-1003">Cell membrane</keyword>
<keyword evidence="2" id="KW-0813">Transport</keyword>
<protein>
    <submittedName>
        <fullName evidence="8">MFS transporter</fullName>
    </submittedName>
</protein>
<feature type="transmembrane region" description="Helical" evidence="7">
    <location>
        <begin position="279"/>
        <end position="299"/>
    </location>
</feature>
<dbReference type="RefSeq" id="WP_344157847.1">
    <property type="nucleotide sequence ID" value="NZ_BAAABV010000015.1"/>
</dbReference>
<dbReference type="PANTHER" id="PTHR23517:SF3">
    <property type="entry name" value="INTEGRAL MEMBRANE TRANSPORT PROTEIN"/>
    <property type="match status" value="1"/>
</dbReference>
<feature type="transmembrane region" description="Helical" evidence="7">
    <location>
        <begin position="212"/>
        <end position="237"/>
    </location>
</feature>
<comment type="subcellular location">
    <subcellularLocation>
        <location evidence="1">Cell membrane</location>
        <topology evidence="1">Multi-pass membrane protein</topology>
    </subcellularLocation>
</comment>
<comment type="caution">
    <text evidence="8">The sequence shown here is derived from an EMBL/GenBank/DDBJ whole genome shotgun (WGS) entry which is preliminary data.</text>
</comment>
<evidence type="ECO:0000256" key="4">
    <source>
        <dbReference type="ARBA" id="ARBA00022692"/>
    </source>
</evidence>
<dbReference type="Pfam" id="PF07690">
    <property type="entry name" value="MFS_1"/>
    <property type="match status" value="1"/>
</dbReference>
<keyword evidence="6 7" id="KW-0472">Membrane</keyword>
<evidence type="ECO:0000256" key="2">
    <source>
        <dbReference type="ARBA" id="ARBA00022448"/>
    </source>
</evidence>
<dbReference type="InterPro" id="IPR011701">
    <property type="entry name" value="MFS"/>
</dbReference>
<feature type="transmembrane region" description="Helical" evidence="7">
    <location>
        <begin position="243"/>
        <end position="267"/>
    </location>
</feature>
<keyword evidence="5 7" id="KW-1133">Transmembrane helix</keyword>
<evidence type="ECO:0000256" key="3">
    <source>
        <dbReference type="ARBA" id="ARBA00022475"/>
    </source>
</evidence>
<dbReference type="InterPro" id="IPR050171">
    <property type="entry name" value="MFS_Transporters"/>
</dbReference>
<evidence type="ECO:0000256" key="6">
    <source>
        <dbReference type="ARBA" id="ARBA00023136"/>
    </source>
</evidence>
<dbReference type="SUPFAM" id="SSF103473">
    <property type="entry name" value="MFS general substrate transporter"/>
    <property type="match status" value="1"/>
</dbReference>
<dbReference type="PANTHER" id="PTHR23517">
    <property type="entry name" value="RESISTANCE PROTEIN MDTM, PUTATIVE-RELATED-RELATED"/>
    <property type="match status" value="1"/>
</dbReference>
<dbReference type="Gene3D" id="1.20.1250.20">
    <property type="entry name" value="MFS general substrate transporter like domains"/>
    <property type="match status" value="1"/>
</dbReference>
<gene>
    <name evidence="8" type="ORF">GCM10010302_27260</name>
</gene>
<evidence type="ECO:0000256" key="5">
    <source>
        <dbReference type="ARBA" id="ARBA00022989"/>
    </source>
</evidence>
<dbReference type="InterPro" id="IPR036259">
    <property type="entry name" value="MFS_trans_sf"/>
</dbReference>
<evidence type="ECO:0000313" key="9">
    <source>
        <dbReference type="Proteomes" id="UP001501867"/>
    </source>
</evidence>
<feature type="transmembrane region" description="Helical" evidence="7">
    <location>
        <begin position="142"/>
        <end position="161"/>
    </location>
</feature>
<evidence type="ECO:0000256" key="7">
    <source>
        <dbReference type="SAM" id="Phobius"/>
    </source>
</evidence>
<proteinExistence type="predicted"/>
<keyword evidence="4 7" id="KW-0812">Transmembrane</keyword>